<dbReference type="EC" id="3.4.21.-" evidence="12"/>
<feature type="chain" id="PRO_5033970916" description="CLIP domain-containing serine protease" evidence="13">
    <location>
        <begin position="20"/>
        <end position="367"/>
    </location>
</feature>
<reference evidence="16" key="1">
    <citation type="submission" date="2021-05" db="EMBL/GenBank/DDBJ databases">
        <authorList>
            <person name="Alioto T."/>
            <person name="Alioto T."/>
            <person name="Gomez Garrido J."/>
        </authorList>
    </citation>
    <scope>NUCLEOTIDE SEQUENCE</scope>
</reference>
<keyword evidence="2 13" id="KW-0964">Secreted</keyword>
<dbReference type="SMART" id="SM00020">
    <property type="entry name" value="Tryp_SPc"/>
    <property type="match status" value="1"/>
</dbReference>
<keyword evidence="4 12" id="KW-0645">Protease</keyword>
<dbReference type="InterPro" id="IPR038565">
    <property type="entry name" value="CLIP_sf"/>
</dbReference>
<comment type="domain">
    <text evidence="13">The clip domain consists of 35-55 residues which are 'knitted' together usually by 3 conserved disulfide bonds forming a clip-like compact structure.</text>
</comment>
<evidence type="ECO:0000256" key="13">
    <source>
        <dbReference type="RuleBase" id="RU366078"/>
    </source>
</evidence>
<dbReference type="PRINTS" id="PR00722">
    <property type="entry name" value="CHYMOTRYPSIN"/>
</dbReference>
<dbReference type="Pfam" id="PF12032">
    <property type="entry name" value="CLIP"/>
    <property type="match status" value="1"/>
</dbReference>
<proteinExistence type="inferred from homology"/>
<dbReference type="GO" id="GO:0004252">
    <property type="term" value="F:serine-type endopeptidase activity"/>
    <property type="evidence" value="ECO:0007669"/>
    <property type="project" value="UniProtKB-UniRule"/>
</dbReference>
<name>A0A8D8HYW6_CULPI</name>
<dbReference type="InterPro" id="IPR022700">
    <property type="entry name" value="CLIP"/>
</dbReference>
<evidence type="ECO:0000256" key="6">
    <source>
        <dbReference type="ARBA" id="ARBA00022801"/>
    </source>
</evidence>
<evidence type="ECO:0000256" key="9">
    <source>
        <dbReference type="ARBA" id="ARBA00023157"/>
    </source>
</evidence>
<evidence type="ECO:0000256" key="3">
    <source>
        <dbReference type="ARBA" id="ARBA00022588"/>
    </source>
</evidence>
<dbReference type="Gene3D" id="2.40.10.10">
    <property type="entry name" value="Trypsin-like serine proteases"/>
    <property type="match status" value="2"/>
</dbReference>
<evidence type="ECO:0000256" key="1">
    <source>
        <dbReference type="ARBA" id="ARBA00004613"/>
    </source>
</evidence>
<dbReference type="InterPro" id="IPR018114">
    <property type="entry name" value="TRYPSIN_HIS"/>
</dbReference>
<evidence type="ECO:0000256" key="4">
    <source>
        <dbReference type="ARBA" id="ARBA00022670"/>
    </source>
</evidence>
<dbReference type="GO" id="GO:0006508">
    <property type="term" value="P:proteolysis"/>
    <property type="evidence" value="ECO:0007669"/>
    <property type="project" value="UniProtKB-KW"/>
</dbReference>
<dbReference type="FunFam" id="2.40.10.10:FF:000028">
    <property type="entry name" value="Serine protease easter"/>
    <property type="match status" value="1"/>
</dbReference>
<dbReference type="PANTHER" id="PTHR24256">
    <property type="entry name" value="TRYPTASE-RELATED"/>
    <property type="match status" value="1"/>
</dbReference>
<dbReference type="CDD" id="cd00190">
    <property type="entry name" value="Tryp_SPc"/>
    <property type="match status" value="1"/>
</dbReference>
<keyword evidence="5 13" id="KW-0732">Signal</keyword>
<evidence type="ECO:0000256" key="5">
    <source>
        <dbReference type="ARBA" id="ARBA00022729"/>
    </source>
</evidence>
<evidence type="ECO:0000259" key="15">
    <source>
        <dbReference type="PROSITE" id="PS51888"/>
    </source>
</evidence>
<keyword evidence="3" id="KW-0399">Innate immunity</keyword>
<dbReference type="InterPro" id="IPR051487">
    <property type="entry name" value="Ser/Thr_Proteases_Immune/Dev"/>
</dbReference>
<keyword evidence="8" id="KW-0391">Immunity</keyword>
<dbReference type="EMBL" id="HBUE01038297">
    <property type="protein sequence ID" value="CAG6459721.1"/>
    <property type="molecule type" value="Transcribed_RNA"/>
</dbReference>
<dbReference type="Gene3D" id="3.30.1640.30">
    <property type="match status" value="1"/>
</dbReference>
<dbReference type="PROSITE" id="PS00134">
    <property type="entry name" value="TRYPSIN_HIS"/>
    <property type="match status" value="1"/>
</dbReference>
<evidence type="ECO:0000313" key="16">
    <source>
        <dbReference type="EMBL" id="CAG6542831.1"/>
    </source>
</evidence>
<dbReference type="AlphaFoldDB" id="A0A8D8HYW6"/>
<evidence type="ECO:0000256" key="11">
    <source>
        <dbReference type="ARBA" id="ARBA00024195"/>
    </source>
</evidence>
<dbReference type="Pfam" id="PF00089">
    <property type="entry name" value="Trypsin"/>
    <property type="match status" value="1"/>
</dbReference>
<evidence type="ECO:0000259" key="14">
    <source>
        <dbReference type="PROSITE" id="PS50240"/>
    </source>
</evidence>
<keyword evidence="6 12" id="KW-0378">Hydrolase</keyword>
<feature type="domain" description="Clip" evidence="15">
    <location>
        <begin position="31"/>
        <end position="84"/>
    </location>
</feature>
<feature type="domain" description="Peptidase S1" evidence="14">
    <location>
        <begin position="101"/>
        <end position="361"/>
    </location>
</feature>
<keyword evidence="10" id="KW-0325">Glycoprotein</keyword>
<keyword evidence="9" id="KW-1015">Disulfide bond</keyword>
<evidence type="ECO:0000256" key="10">
    <source>
        <dbReference type="ARBA" id="ARBA00023180"/>
    </source>
</evidence>
<dbReference type="EMBL" id="HBUE01333967">
    <property type="protein sequence ID" value="CAG6594949.1"/>
    <property type="molecule type" value="Transcribed_RNA"/>
</dbReference>
<evidence type="ECO:0000256" key="8">
    <source>
        <dbReference type="ARBA" id="ARBA00022859"/>
    </source>
</evidence>
<sequence>MLSKVVAALVALLIAVTDGQVVLPPAVEGGTCQTGSELGQCVPFREYPRYVQLLRNTQRSEQETNFLRSSVCGRSQSGSVLVCRPVRLNDPECGQGIRDRIVKGKIAELEDYPWMALFQYRKPRGNTGFHCGGVLITRRYVLSAAHCFVGLRTGWEPIMVRLGEWDFESEMDCSQGNAGEELHCAPPVQDFLLERIIAHEEFNVKDANRANDVALVRMSGEAVFSNYVKPICLPEVGAVDSERLYDGILVASGWGKTENASASRYKLYTELAVSDYEICKSDYVREQKVQLGAGQLCAGGEDGRDTCNGDSGGPLMKEVAEQGRFYVAGLVSFGPNKCGEQLPGVYTRVEHYLQWIVAKVLESSRME</sequence>
<keyword evidence="7 12" id="KW-0720">Serine protease</keyword>
<dbReference type="InterPro" id="IPR001254">
    <property type="entry name" value="Trypsin_dom"/>
</dbReference>
<comment type="similarity">
    <text evidence="11 13">Belongs to the peptidase S1 family. CLIP subfamily.</text>
</comment>
<dbReference type="InterPro" id="IPR009003">
    <property type="entry name" value="Peptidase_S1_PA"/>
</dbReference>
<evidence type="ECO:0000256" key="12">
    <source>
        <dbReference type="RuleBase" id="RU363034"/>
    </source>
</evidence>
<dbReference type="PROSITE" id="PS00135">
    <property type="entry name" value="TRYPSIN_SER"/>
    <property type="match status" value="1"/>
</dbReference>
<evidence type="ECO:0000256" key="2">
    <source>
        <dbReference type="ARBA" id="ARBA00022525"/>
    </source>
</evidence>
<feature type="signal peptide" evidence="13">
    <location>
        <begin position="1"/>
        <end position="19"/>
    </location>
</feature>
<organism evidence="16">
    <name type="scientific">Culex pipiens</name>
    <name type="common">House mosquito</name>
    <dbReference type="NCBI Taxonomy" id="7175"/>
    <lineage>
        <taxon>Eukaryota</taxon>
        <taxon>Metazoa</taxon>
        <taxon>Ecdysozoa</taxon>
        <taxon>Arthropoda</taxon>
        <taxon>Hexapoda</taxon>
        <taxon>Insecta</taxon>
        <taxon>Pterygota</taxon>
        <taxon>Neoptera</taxon>
        <taxon>Endopterygota</taxon>
        <taxon>Diptera</taxon>
        <taxon>Nematocera</taxon>
        <taxon>Culicoidea</taxon>
        <taxon>Culicidae</taxon>
        <taxon>Culicinae</taxon>
        <taxon>Culicini</taxon>
        <taxon>Culex</taxon>
        <taxon>Culex</taxon>
    </lineage>
</organism>
<protein>
    <recommendedName>
        <fullName evidence="13">CLIP domain-containing serine protease</fullName>
        <ecNumber evidence="12">3.4.21.-</ecNumber>
    </recommendedName>
</protein>
<dbReference type="InterPro" id="IPR043504">
    <property type="entry name" value="Peptidase_S1_PA_chymotrypsin"/>
</dbReference>
<comment type="subcellular location">
    <subcellularLocation>
        <location evidence="1 13">Secreted</location>
    </subcellularLocation>
</comment>
<dbReference type="GO" id="GO:0045087">
    <property type="term" value="P:innate immune response"/>
    <property type="evidence" value="ECO:0007669"/>
    <property type="project" value="UniProtKB-KW"/>
</dbReference>
<dbReference type="SUPFAM" id="SSF50494">
    <property type="entry name" value="Trypsin-like serine proteases"/>
    <property type="match status" value="1"/>
</dbReference>
<accession>A0A8D8HYW6</accession>
<dbReference type="InterPro" id="IPR001314">
    <property type="entry name" value="Peptidase_S1A"/>
</dbReference>
<dbReference type="PROSITE" id="PS50240">
    <property type="entry name" value="TRYPSIN_DOM"/>
    <property type="match status" value="1"/>
</dbReference>
<dbReference type="GO" id="GO:0005576">
    <property type="term" value="C:extracellular region"/>
    <property type="evidence" value="ECO:0007669"/>
    <property type="project" value="UniProtKB-SubCell"/>
</dbReference>
<dbReference type="EMBL" id="HBUE01227214">
    <property type="protein sequence ID" value="CAG6542831.1"/>
    <property type="molecule type" value="Transcribed_RNA"/>
</dbReference>
<dbReference type="InterPro" id="IPR033116">
    <property type="entry name" value="TRYPSIN_SER"/>
</dbReference>
<evidence type="ECO:0000256" key="7">
    <source>
        <dbReference type="ARBA" id="ARBA00022825"/>
    </source>
</evidence>
<dbReference type="PROSITE" id="PS51888">
    <property type="entry name" value="CLIP"/>
    <property type="match status" value="1"/>
</dbReference>
<dbReference type="SMART" id="SM00680">
    <property type="entry name" value="CLIP"/>
    <property type="match status" value="1"/>
</dbReference>